<dbReference type="SUPFAM" id="SSF51569">
    <property type="entry name" value="Aldolase"/>
    <property type="match status" value="1"/>
</dbReference>
<sequence length="283" mass="33026">MFRSLNRKTFSLYDVTLTKTLLNIQEYIPLLEKKGIFDSILSKSPDAIEVGSFISPEVFPQIKYSEELFEYAKDKCEKTDIYMVVPNFCQYFDKAVNLGVENISIDLSVSDEYMKNNIYQDFSTARKTILENINKNNFKNTKVYLDNIGFCPYKKEKLHLREIFMKIESILECDEITHVCLADSNCTMCWSEWNRIFDIIYKKQLPISKLSLKLGTDSKGKYLGDVRYTLLTAYFKSLDKIDISNIDPLDNLYSTQSDKQVIDYKIYDDIIESINRQIQVSSI</sequence>
<dbReference type="InterPro" id="IPR043594">
    <property type="entry name" value="HMGL"/>
</dbReference>
<evidence type="ECO:0000256" key="2">
    <source>
        <dbReference type="ARBA" id="ARBA00023239"/>
    </source>
</evidence>
<proteinExistence type="predicted"/>
<reference evidence="3" key="1">
    <citation type="journal article" date="2020" name="Nature">
        <title>Giant virus diversity and host interactions through global metagenomics.</title>
        <authorList>
            <person name="Schulz F."/>
            <person name="Roux S."/>
            <person name="Paez-Espino D."/>
            <person name="Jungbluth S."/>
            <person name="Walsh D.A."/>
            <person name="Denef V.J."/>
            <person name="McMahon K.D."/>
            <person name="Konstantinidis K.T."/>
            <person name="Eloe-Fadrosh E.A."/>
            <person name="Kyrpides N.C."/>
            <person name="Woyke T."/>
        </authorList>
    </citation>
    <scope>NUCLEOTIDE SEQUENCE</scope>
    <source>
        <strain evidence="3">GVMAG-M-3300025890-48</strain>
    </source>
</reference>
<organism evidence="3">
    <name type="scientific">viral metagenome</name>
    <dbReference type="NCBI Taxonomy" id="1070528"/>
    <lineage>
        <taxon>unclassified sequences</taxon>
        <taxon>metagenomes</taxon>
        <taxon>organismal metagenomes</taxon>
    </lineage>
</organism>
<evidence type="ECO:0000256" key="1">
    <source>
        <dbReference type="ARBA" id="ARBA00022723"/>
    </source>
</evidence>
<accession>A0A6C0JBB5</accession>
<dbReference type="GO" id="GO:0046951">
    <property type="term" value="P:ketone body biosynthetic process"/>
    <property type="evidence" value="ECO:0007669"/>
    <property type="project" value="TreeGrafter"/>
</dbReference>
<dbReference type="GO" id="GO:0004419">
    <property type="term" value="F:hydroxymethylglutaryl-CoA lyase activity"/>
    <property type="evidence" value="ECO:0007669"/>
    <property type="project" value="TreeGrafter"/>
</dbReference>
<keyword evidence="1" id="KW-0479">Metal-binding</keyword>
<dbReference type="Gene3D" id="3.20.20.70">
    <property type="entry name" value="Aldolase class I"/>
    <property type="match status" value="1"/>
</dbReference>
<dbReference type="PANTHER" id="PTHR42738:SF7">
    <property type="entry name" value="HYDROXYMETHYLGLUTARYL-COA LYASE"/>
    <property type="match status" value="1"/>
</dbReference>
<dbReference type="GO" id="GO:0046872">
    <property type="term" value="F:metal ion binding"/>
    <property type="evidence" value="ECO:0007669"/>
    <property type="project" value="UniProtKB-KW"/>
</dbReference>
<keyword evidence="2" id="KW-0456">Lyase</keyword>
<evidence type="ECO:0008006" key="4">
    <source>
        <dbReference type="Google" id="ProtNLM"/>
    </source>
</evidence>
<dbReference type="EMBL" id="MN740367">
    <property type="protein sequence ID" value="QHU02949.1"/>
    <property type="molecule type" value="Genomic_DNA"/>
</dbReference>
<dbReference type="GO" id="GO:0006552">
    <property type="term" value="P:L-leucine catabolic process"/>
    <property type="evidence" value="ECO:0007669"/>
    <property type="project" value="TreeGrafter"/>
</dbReference>
<protein>
    <recommendedName>
        <fullName evidence="4">Xylose isomerase-like TIM barrel domain-containing protein</fullName>
    </recommendedName>
</protein>
<evidence type="ECO:0000313" key="3">
    <source>
        <dbReference type="EMBL" id="QHU02949.1"/>
    </source>
</evidence>
<name>A0A6C0JBB5_9ZZZZ</name>
<dbReference type="PANTHER" id="PTHR42738">
    <property type="entry name" value="HYDROXYMETHYLGLUTARYL-COA LYASE"/>
    <property type="match status" value="1"/>
</dbReference>
<dbReference type="AlphaFoldDB" id="A0A6C0JBB5"/>
<dbReference type="InterPro" id="IPR013785">
    <property type="entry name" value="Aldolase_TIM"/>
</dbReference>